<evidence type="ECO:0000256" key="12">
    <source>
        <dbReference type="ARBA" id="ARBA00093663"/>
    </source>
</evidence>
<dbReference type="STRING" id="136037.A0A067RHT7"/>
<dbReference type="PROSITE" id="PS00893">
    <property type="entry name" value="NUDIX_BOX"/>
    <property type="match status" value="1"/>
</dbReference>
<dbReference type="InterPro" id="IPR020084">
    <property type="entry name" value="NUDIX_hydrolase_CS"/>
</dbReference>
<dbReference type="GO" id="GO:0140933">
    <property type="term" value="F:5'-(N(7)-methylguanosine 5'-triphospho)-[mRNA] hydrolase activity"/>
    <property type="evidence" value="ECO:0007669"/>
    <property type="project" value="UniProtKB-EC"/>
</dbReference>
<evidence type="ECO:0000256" key="1">
    <source>
        <dbReference type="ARBA" id="ARBA00001936"/>
    </source>
</evidence>
<evidence type="ECO:0000256" key="7">
    <source>
        <dbReference type="ARBA" id="ARBA00023211"/>
    </source>
</evidence>
<dbReference type="InterPro" id="IPR033716">
    <property type="entry name" value="Nudt17_dom"/>
</dbReference>
<dbReference type="GO" id="GO:0019677">
    <property type="term" value="P:NAD+ catabolic process"/>
    <property type="evidence" value="ECO:0007669"/>
    <property type="project" value="TreeGrafter"/>
</dbReference>
<dbReference type="GO" id="GO:0046872">
    <property type="term" value="F:metal ion binding"/>
    <property type="evidence" value="ECO:0007669"/>
    <property type="project" value="UniProtKB-KW"/>
</dbReference>
<keyword evidence="4" id="KW-0479">Metal-binding</keyword>
<dbReference type="GO" id="GO:0006742">
    <property type="term" value="P:NADP+ catabolic process"/>
    <property type="evidence" value="ECO:0007669"/>
    <property type="project" value="TreeGrafter"/>
</dbReference>
<dbReference type="GO" id="GO:0005777">
    <property type="term" value="C:peroxisome"/>
    <property type="evidence" value="ECO:0007669"/>
    <property type="project" value="TreeGrafter"/>
</dbReference>
<dbReference type="Pfam" id="PF00293">
    <property type="entry name" value="NUDIX"/>
    <property type="match status" value="1"/>
</dbReference>
<dbReference type="GO" id="GO:0035529">
    <property type="term" value="F:NADH pyrophosphatase activity"/>
    <property type="evidence" value="ECO:0007669"/>
    <property type="project" value="TreeGrafter"/>
</dbReference>
<protein>
    <recommendedName>
        <fullName evidence="11">m7GpppN-mRNA hydrolase NUDT17</fullName>
        <ecNumber evidence="8">3.6.1.62</ecNumber>
    </recommendedName>
    <alternativeName>
        <fullName evidence="12">Nucleoside diphosphate-linked moiety X motif 17</fullName>
    </alternativeName>
</protein>
<dbReference type="GO" id="GO:0005829">
    <property type="term" value="C:cytosol"/>
    <property type="evidence" value="ECO:0007669"/>
    <property type="project" value="TreeGrafter"/>
</dbReference>
<dbReference type="SUPFAM" id="SSF55811">
    <property type="entry name" value="Nudix"/>
    <property type="match status" value="1"/>
</dbReference>
<dbReference type="eggNOG" id="ENOG502QWT5">
    <property type="taxonomic scope" value="Eukaryota"/>
</dbReference>
<evidence type="ECO:0000313" key="14">
    <source>
        <dbReference type="EMBL" id="KDR19900.1"/>
    </source>
</evidence>
<name>A0A067RHT7_ZOONE</name>
<dbReference type="PANTHER" id="PTHR42904:SF1">
    <property type="entry name" value="NUCLEOSIDE DIPHOSPHATE-LINKED MOIETY X MOTIF 17"/>
    <property type="match status" value="1"/>
</dbReference>
<evidence type="ECO:0000256" key="9">
    <source>
        <dbReference type="ARBA" id="ARBA00093205"/>
    </source>
</evidence>
<comment type="cofactor">
    <cofactor evidence="1">
        <name>Mn(2+)</name>
        <dbReference type="ChEBI" id="CHEBI:29035"/>
    </cofactor>
</comment>
<sequence length="315" mass="35777">MANVLSNVSNLRRVLVGFRAHDTYDKPQVADFLTCLVHHFSPNEISTTINCKIQDDMLVLYNPNQRNKFTDKCKQNTGALSGTELESVTLYHSPECPLWKLHEYSTPVTPQNRGIHVGVAVLVESSDSHVLMTQRCDHMRSFPRAWVPPGGHLEVGESIMNGALRELEEEAGLVLDPRDTNTRLLCLWESAFPPLIALGEPKNHHVVLYFHSKSSETWKQLQAKIKLDSKEVQACTWLSRDNVQSIRSGQNDGEKIHQFVVGEYGEIHPAELNIHRMFHMDLWRDGEIYTGSQLALVKWLECWTEPPSGTILSKM</sequence>
<dbReference type="CDD" id="cd04694">
    <property type="entry name" value="NUDIX_Nudt17"/>
    <property type="match status" value="1"/>
</dbReference>
<accession>A0A067RHT7</accession>
<dbReference type="OrthoDB" id="447842at2759"/>
<keyword evidence="6" id="KW-0460">Magnesium</keyword>
<dbReference type="EMBL" id="KK852626">
    <property type="protein sequence ID" value="KDR19900.1"/>
    <property type="molecule type" value="Genomic_DNA"/>
</dbReference>
<dbReference type="EC" id="3.6.1.62" evidence="8"/>
<keyword evidence="15" id="KW-1185">Reference proteome</keyword>
<dbReference type="PANTHER" id="PTHR42904">
    <property type="entry name" value="NUDIX HYDROLASE, NUDC SUBFAMILY"/>
    <property type="match status" value="1"/>
</dbReference>
<evidence type="ECO:0000256" key="6">
    <source>
        <dbReference type="ARBA" id="ARBA00022842"/>
    </source>
</evidence>
<evidence type="ECO:0000256" key="11">
    <source>
        <dbReference type="ARBA" id="ARBA00093621"/>
    </source>
</evidence>
<evidence type="ECO:0000256" key="2">
    <source>
        <dbReference type="ARBA" id="ARBA00001946"/>
    </source>
</evidence>
<feature type="domain" description="Nudix hydrolase" evidence="13">
    <location>
        <begin position="112"/>
        <end position="264"/>
    </location>
</feature>
<comment type="similarity">
    <text evidence="3">Belongs to the Nudix hydrolase family.</text>
</comment>
<keyword evidence="5" id="KW-0378">Hydrolase</keyword>
<dbReference type="InterPro" id="IPR015797">
    <property type="entry name" value="NUDIX_hydrolase-like_dom_sf"/>
</dbReference>
<evidence type="ECO:0000256" key="8">
    <source>
        <dbReference type="ARBA" id="ARBA00026102"/>
    </source>
</evidence>
<organism evidence="14 15">
    <name type="scientific">Zootermopsis nevadensis</name>
    <name type="common">Dampwood termite</name>
    <dbReference type="NCBI Taxonomy" id="136037"/>
    <lineage>
        <taxon>Eukaryota</taxon>
        <taxon>Metazoa</taxon>
        <taxon>Ecdysozoa</taxon>
        <taxon>Arthropoda</taxon>
        <taxon>Hexapoda</taxon>
        <taxon>Insecta</taxon>
        <taxon>Pterygota</taxon>
        <taxon>Neoptera</taxon>
        <taxon>Polyneoptera</taxon>
        <taxon>Dictyoptera</taxon>
        <taxon>Blattodea</taxon>
        <taxon>Blattoidea</taxon>
        <taxon>Termitoidae</taxon>
        <taxon>Termopsidae</taxon>
        <taxon>Zootermopsis</taxon>
    </lineage>
</organism>
<reference evidence="14 15" key="1">
    <citation type="journal article" date="2014" name="Nat. Commun.">
        <title>Molecular traces of alternative social organization in a termite genome.</title>
        <authorList>
            <person name="Terrapon N."/>
            <person name="Li C."/>
            <person name="Robertson H.M."/>
            <person name="Ji L."/>
            <person name="Meng X."/>
            <person name="Booth W."/>
            <person name="Chen Z."/>
            <person name="Childers C.P."/>
            <person name="Glastad K.M."/>
            <person name="Gokhale K."/>
            <person name="Gowin J."/>
            <person name="Gronenberg W."/>
            <person name="Hermansen R.A."/>
            <person name="Hu H."/>
            <person name="Hunt B.G."/>
            <person name="Huylmans A.K."/>
            <person name="Khalil S.M."/>
            <person name="Mitchell R.D."/>
            <person name="Munoz-Torres M.C."/>
            <person name="Mustard J.A."/>
            <person name="Pan H."/>
            <person name="Reese J.T."/>
            <person name="Scharf M.E."/>
            <person name="Sun F."/>
            <person name="Vogel H."/>
            <person name="Xiao J."/>
            <person name="Yang W."/>
            <person name="Yang Z."/>
            <person name="Yang Z."/>
            <person name="Zhou J."/>
            <person name="Zhu J."/>
            <person name="Brent C.S."/>
            <person name="Elsik C.G."/>
            <person name="Goodisman M.A."/>
            <person name="Liberles D.A."/>
            <person name="Roe R.M."/>
            <person name="Vargo E.L."/>
            <person name="Vilcinskas A."/>
            <person name="Wang J."/>
            <person name="Bornberg-Bauer E."/>
            <person name="Korb J."/>
            <person name="Zhang G."/>
            <person name="Liebig J."/>
        </authorList>
    </citation>
    <scope>NUCLEOTIDE SEQUENCE [LARGE SCALE GENOMIC DNA]</scope>
    <source>
        <tissue evidence="14">Whole organism</tissue>
    </source>
</reference>
<comment type="catalytic activity">
    <reaction evidence="9">
        <text>a 5'-end (N(7)-methyl 5'-triphosphoguanosine)-ribonucleoside in mRNA + H2O = N(7)-methyl-GDP + a 5'-end phospho-ribonucleoside in mRNA + 2 H(+)</text>
        <dbReference type="Rhea" id="RHEA:67484"/>
        <dbReference type="Rhea" id="RHEA-COMP:15692"/>
        <dbReference type="Rhea" id="RHEA-COMP:17167"/>
        <dbReference type="ChEBI" id="CHEBI:15377"/>
        <dbReference type="ChEBI" id="CHEBI:15378"/>
        <dbReference type="ChEBI" id="CHEBI:63714"/>
        <dbReference type="ChEBI" id="CHEBI:138282"/>
        <dbReference type="ChEBI" id="CHEBI:156461"/>
        <dbReference type="EC" id="3.6.1.62"/>
    </reaction>
</comment>
<dbReference type="Proteomes" id="UP000027135">
    <property type="component" value="Unassembled WGS sequence"/>
</dbReference>
<keyword evidence="7" id="KW-0464">Manganese</keyword>
<dbReference type="InterPro" id="IPR050241">
    <property type="entry name" value="NAD-cap_RNA_hydrolase_NudC"/>
</dbReference>
<evidence type="ECO:0000256" key="10">
    <source>
        <dbReference type="ARBA" id="ARBA00093415"/>
    </source>
</evidence>
<dbReference type="OMA" id="MYESIYP"/>
<evidence type="ECO:0000259" key="13">
    <source>
        <dbReference type="PROSITE" id="PS51462"/>
    </source>
</evidence>
<dbReference type="Gene3D" id="3.90.79.10">
    <property type="entry name" value="Nucleoside Triphosphate Pyrophosphohydrolase"/>
    <property type="match status" value="1"/>
</dbReference>
<evidence type="ECO:0000313" key="15">
    <source>
        <dbReference type="Proteomes" id="UP000027135"/>
    </source>
</evidence>
<dbReference type="AlphaFoldDB" id="A0A067RHT7"/>
<comment type="function">
    <text evidence="10">Acts as a decapping enzyme capable of hydrolyzing monomethylated capped RNAs (in vitro). Hydrolyzes monomethylated capped RNA after alpha and beta phosphates to form N(7)-methyl-GDP. Shows low activity towards unmethylated capped RNA.</text>
</comment>
<evidence type="ECO:0000256" key="3">
    <source>
        <dbReference type="ARBA" id="ARBA00005582"/>
    </source>
</evidence>
<evidence type="ECO:0000256" key="4">
    <source>
        <dbReference type="ARBA" id="ARBA00022723"/>
    </source>
</evidence>
<dbReference type="PROSITE" id="PS51462">
    <property type="entry name" value="NUDIX"/>
    <property type="match status" value="1"/>
</dbReference>
<gene>
    <name evidence="14" type="ORF">L798_05726</name>
</gene>
<dbReference type="InterPro" id="IPR000086">
    <property type="entry name" value="NUDIX_hydrolase_dom"/>
</dbReference>
<proteinExistence type="inferred from homology"/>
<dbReference type="InParanoid" id="A0A067RHT7"/>
<evidence type="ECO:0000256" key="5">
    <source>
        <dbReference type="ARBA" id="ARBA00022801"/>
    </source>
</evidence>
<comment type="cofactor">
    <cofactor evidence="2">
        <name>Mg(2+)</name>
        <dbReference type="ChEBI" id="CHEBI:18420"/>
    </cofactor>
</comment>